<dbReference type="eggNOG" id="COG3108">
    <property type="taxonomic scope" value="Bacteria"/>
</dbReference>
<gene>
    <name evidence="2" type="ordered locus">Bresu_2640</name>
</gene>
<protein>
    <submittedName>
        <fullName evidence="2">Putative phage endolysin</fullName>
    </submittedName>
</protein>
<dbReference type="HOGENOM" id="CLU_109248_3_1_5"/>
<dbReference type="AlphaFoldDB" id="D9QLQ3"/>
<dbReference type="Pfam" id="PF13539">
    <property type="entry name" value="Peptidase_M15_4"/>
    <property type="match status" value="1"/>
</dbReference>
<accession>D9QLQ3</accession>
<dbReference type="InterPro" id="IPR039561">
    <property type="entry name" value="Peptidase_M15C"/>
</dbReference>
<proteinExistence type="predicted"/>
<dbReference type="Proteomes" id="UP000002696">
    <property type="component" value="Chromosome"/>
</dbReference>
<organism evidence="2 3">
    <name type="scientific">Brevundimonas subvibrioides (strain ATCC 15264 / DSM 4735 / LMG 14903 / NBRC 16000 / CB 81)</name>
    <name type="common">Caulobacter subvibrioides</name>
    <dbReference type="NCBI Taxonomy" id="633149"/>
    <lineage>
        <taxon>Bacteria</taxon>
        <taxon>Pseudomonadati</taxon>
        <taxon>Pseudomonadota</taxon>
        <taxon>Alphaproteobacteria</taxon>
        <taxon>Caulobacterales</taxon>
        <taxon>Caulobacteraceae</taxon>
        <taxon>Brevundimonas</taxon>
    </lineage>
</organism>
<dbReference type="STRING" id="633149.Bresu_2640"/>
<name>D9QLQ3_BRESC</name>
<evidence type="ECO:0000313" key="3">
    <source>
        <dbReference type="Proteomes" id="UP000002696"/>
    </source>
</evidence>
<feature type="domain" description="Peptidase M15C" evidence="1">
    <location>
        <begin position="56"/>
        <end position="121"/>
    </location>
</feature>
<evidence type="ECO:0000259" key="1">
    <source>
        <dbReference type="Pfam" id="PF13539"/>
    </source>
</evidence>
<dbReference type="BioCyc" id="BSUB633149:G1GM8-2645-MONOMER"/>
<dbReference type="KEGG" id="bsb:Bresu_2640"/>
<dbReference type="CDD" id="cd14845">
    <property type="entry name" value="L-Ala-D-Glu_peptidase_like"/>
    <property type="match status" value="1"/>
</dbReference>
<dbReference type="RefSeq" id="WP_013270048.1">
    <property type="nucleotide sequence ID" value="NC_014375.1"/>
</dbReference>
<dbReference type="SUPFAM" id="SSF55166">
    <property type="entry name" value="Hedgehog/DD-peptidase"/>
    <property type="match status" value="1"/>
</dbReference>
<dbReference type="GO" id="GO:0008233">
    <property type="term" value="F:peptidase activity"/>
    <property type="evidence" value="ECO:0007669"/>
    <property type="project" value="InterPro"/>
</dbReference>
<reference evidence="3" key="1">
    <citation type="journal article" date="2011" name="J. Bacteriol.">
        <title>Genome sequences of eight morphologically diverse alphaproteobacteria.</title>
        <authorList>
            <consortium name="US DOE Joint Genome Institute"/>
            <person name="Brown P.J."/>
            <person name="Kysela D.T."/>
            <person name="Buechlein A."/>
            <person name="Hemmerich C."/>
            <person name="Brun Y.V."/>
        </authorList>
    </citation>
    <scope>NUCLEOTIDE SEQUENCE [LARGE SCALE GENOMIC DNA]</scope>
    <source>
        <strain evidence="3">ATCC 15264 / DSM 4735 / LMG 14903 / NBRC 16000 / CB 81</strain>
    </source>
</reference>
<dbReference type="InParanoid" id="D9QLQ3"/>
<dbReference type="OrthoDB" id="8479979at2"/>
<sequence length="127" mass="13918">MSRRLSSRSRDHLKGVHPALAGVIEAAILTSPVDFMVTEGLRSPARQAALVKAGASRTLNSRHLTGHAVDLAALVDGRIRWDWPLYPRIAAHIKATAAARGVALVWGGDWPRLRDGPHFELDRRVHP</sequence>
<evidence type="ECO:0000313" key="2">
    <source>
        <dbReference type="EMBL" id="ADL01947.1"/>
    </source>
</evidence>
<dbReference type="Gene3D" id="3.30.1380.10">
    <property type="match status" value="1"/>
</dbReference>
<dbReference type="InterPro" id="IPR009045">
    <property type="entry name" value="Zn_M74/Hedgehog-like"/>
</dbReference>
<dbReference type="EMBL" id="CP002102">
    <property type="protein sequence ID" value="ADL01947.1"/>
    <property type="molecule type" value="Genomic_DNA"/>
</dbReference>
<keyword evidence="3" id="KW-1185">Reference proteome</keyword>